<name>A0AC61R620_9FIRM</name>
<evidence type="ECO:0000313" key="2">
    <source>
        <dbReference type="Proteomes" id="UP000308836"/>
    </source>
</evidence>
<reference evidence="1" key="1">
    <citation type="submission" date="2019-04" db="EMBL/GenBank/DDBJ databases">
        <title>Microbes associate with the intestines of laboratory mice.</title>
        <authorList>
            <person name="Navarre W."/>
            <person name="Wong E."/>
            <person name="Huang K."/>
            <person name="Tropini C."/>
            <person name="Ng K."/>
            <person name="Yu B."/>
        </authorList>
    </citation>
    <scope>NUCLEOTIDE SEQUENCE</scope>
    <source>
        <strain evidence="1">NM09_H32</strain>
    </source>
</reference>
<protein>
    <submittedName>
        <fullName evidence="1">Pyrroline-5-carboxylate reductase</fullName>
        <ecNumber evidence="1">1.5.1.2</ecNumber>
    </submittedName>
</protein>
<dbReference type="Proteomes" id="UP000308836">
    <property type="component" value="Unassembled WGS sequence"/>
</dbReference>
<evidence type="ECO:0000313" key="1">
    <source>
        <dbReference type="EMBL" id="TGY65307.1"/>
    </source>
</evidence>
<keyword evidence="2" id="KW-1185">Reference proteome</keyword>
<accession>A0AC61R620</accession>
<sequence>MKIGMIGFGNMAQAIYRGLEGKSVVKPDDVYVCAAHYDTLRQRAERYGVHACESAQDVIDHSELVVLAVKPYQVDDVCAGLDFKGRIVVSVVAGKPFATLCEIVKNGALLCTIPNTPIAVGQGIVLVESNTNCTGEQWKRFEQLFAPISLIERIEPEHMSIAMVLASCAPAFTEMYMEALGDAGVKYGLKRQSAYALAAKMIEGVGALYLAEQDHPGAMKDAVCSPGGTTIKGVCALEQRGFRGTVIAAVDAIEQ</sequence>
<proteinExistence type="predicted"/>
<dbReference type="EMBL" id="SRYG01000019">
    <property type="protein sequence ID" value="TGY65307.1"/>
    <property type="molecule type" value="Genomic_DNA"/>
</dbReference>
<dbReference type="EC" id="1.5.1.2" evidence="1"/>
<organism evidence="1 2">
    <name type="scientific">Dubosiella muris</name>
    <dbReference type="NCBI Taxonomy" id="3038133"/>
    <lineage>
        <taxon>Bacteria</taxon>
        <taxon>Bacillati</taxon>
        <taxon>Bacillota</taxon>
        <taxon>Erysipelotrichia</taxon>
        <taxon>Erysipelotrichales</taxon>
        <taxon>Erysipelotrichaceae</taxon>
        <taxon>Dubosiella</taxon>
    </lineage>
</organism>
<keyword evidence="1" id="KW-0560">Oxidoreductase</keyword>
<comment type="caution">
    <text evidence="1">The sequence shown here is derived from an EMBL/GenBank/DDBJ whole genome shotgun (WGS) entry which is preliminary data.</text>
</comment>
<gene>
    <name evidence="1" type="primary">proC</name>
    <name evidence="1" type="ORF">E5336_09100</name>
</gene>